<organism evidence="3 4">
    <name type="scientific">Massilia cellulosiltytica</name>
    <dbReference type="NCBI Taxonomy" id="2683234"/>
    <lineage>
        <taxon>Bacteria</taxon>
        <taxon>Pseudomonadati</taxon>
        <taxon>Pseudomonadota</taxon>
        <taxon>Betaproteobacteria</taxon>
        <taxon>Burkholderiales</taxon>
        <taxon>Oxalobacteraceae</taxon>
        <taxon>Telluria group</taxon>
        <taxon>Massilia</taxon>
    </lineage>
</organism>
<proteinExistence type="predicted"/>
<evidence type="ECO:0000313" key="4">
    <source>
        <dbReference type="Proteomes" id="UP000443353"/>
    </source>
</evidence>
<dbReference type="GO" id="GO:0005509">
    <property type="term" value="F:calcium ion binding"/>
    <property type="evidence" value="ECO:0007669"/>
    <property type="project" value="InterPro"/>
</dbReference>
<name>A0A7X3K7R7_9BURK</name>
<dbReference type="InterPro" id="IPR013783">
    <property type="entry name" value="Ig-like_fold"/>
</dbReference>
<accession>A0A7X3K7R7</accession>
<dbReference type="Gene3D" id="1.50.10.100">
    <property type="entry name" value="Chondroitin AC/alginate lyase"/>
    <property type="match status" value="1"/>
</dbReference>
<dbReference type="GO" id="GO:0016020">
    <property type="term" value="C:membrane"/>
    <property type="evidence" value="ECO:0007669"/>
    <property type="project" value="InterPro"/>
</dbReference>
<dbReference type="NCBIfam" id="NF047446">
    <property type="entry name" value="barrel_OmpL47"/>
    <property type="match status" value="2"/>
</dbReference>
<evidence type="ECO:0000256" key="1">
    <source>
        <dbReference type="SAM" id="SignalP"/>
    </source>
</evidence>
<dbReference type="RefSeq" id="WP_160408687.1">
    <property type="nucleotide sequence ID" value="NZ_WSES01000003.1"/>
</dbReference>
<feature type="signal peptide" evidence="1">
    <location>
        <begin position="1"/>
        <end position="38"/>
    </location>
</feature>
<evidence type="ECO:0000313" key="3">
    <source>
        <dbReference type="EMBL" id="MVW60605.1"/>
    </source>
</evidence>
<dbReference type="Pfam" id="PF05345">
    <property type="entry name" value="He_PIG"/>
    <property type="match status" value="1"/>
</dbReference>
<dbReference type="EMBL" id="WSES01000003">
    <property type="protein sequence ID" value="MVW60605.1"/>
    <property type="molecule type" value="Genomic_DNA"/>
</dbReference>
<gene>
    <name evidence="3" type="ORF">GPY61_11770</name>
</gene>
<dbReference type="Proteomes" id="UP000443353">
    <property type="component" value="Unassembled WGS sequence"/>
</dbReference>
<dbReference type="Gene3D" id="2.60.40.10">
    <property type="entry name" value="Immunoglobulins"/>
    <property type="match status" value="1"/>
</dbReference>
<feature type="domain" description="F5/8 type C" evidence="2">
    <location>
        <begin position="1276"/>
        <end position="1374"/>
    </location>
</feature>
<comment type="caution">
    <text evidence="3">The sequence shown here is derived from an EMBL/GenBank/DDBJ whole genome shotgun (WGS) entry which is preliminary data.</text>
</comment>
<keyword evidence="1" id="KW-0732">Signal</keyword>
<evidence type="ECO:0000259" key="2">
    <source>
        <dbReference type="Pfam" id="PF00754"/>
    </source>
</evidence>
<dbReference type="InterPro" id="IPR008979">
    <property type="entry name" value="Galactose-bd-like_sf"/>
</dbReference>
<dbReference type="Gene3D" id="2.60.120.260">
    <property type="entry name" value="Galactose-binding domain-like"/>
    <property type="match status" value="3"/>
</dbReference>
<dbReference type="SUPFAM" id="SSF49313">
    <property type="entry name" value="Cadherin-like"/>
    <property type="match status" value="1"/>
</dbReference>
<dbReference type="InterPro" id="IPR008929">
    <property type="entry name" value="Chondroitin_lyas"/>
</dbReference>
<protein>
    <recommendedName>
        <fullName evidence="2">F5/8 type C domain-containing protein</fullName>
    </recommendedName>
</protein>
<dbReference type="InterPro" id="IPR058094">
    <property type="entry name" value="Ig-like_OmpL47-like"/>
</dbReference>
<dbReference type="InterPro" id="IPR000421">
    <property type="entry name" value="FA58C"/>
</dbReference>
<dbReference type="Pfam" id="PF00754">
    <property type="entry name" value="F5_F8_type_C"/>
    <property type="match status" value="2"/>
</dbReference>
<reference evidence="3 4" key="1">
    <citation type="submission" date="2019-12" db="EMBL/GenBank/DDBJ databases">
        <authorList>
            <person name="Li C."/>
            <person name="Zhao J."/>
        </authorList>
    </citation>
    <scope>NUCLEOTIDE SEQUENCE [LARGE SCALE GENOMIC DNA]</scope>
    <source>
        <strain evidence="3 4">NEAU-DD11</strain>
    </source>
</reference>
<dbReference type="SUPFAM" id="SSF49785">
    <property type="entry name" value="Galactose-binding domain-like"/>
    <property type="match status" value="2"/>
</dbReference>
<feature type="domain" description="F5/8 type C" evidence="2">
    <location>
        <begin position="1024"/>
        <end position="1125"/>
    </location>
</feature>
<dbReference type="SUPFAM" id="SSF48230">
    <property type="entry name" value="Chondroitin AC/alginate lyase"/>
    <property type="match status" value="1"/>
</dbReference>
<dbReference type="Gene3D" id="3.30.1920.20">
    <property type="match status" value="2"/>
</dbReference>
<keyword evidence="4" id="KW-1185">Reference proteome</keyword>
<dbReference type="InterPro" id="IPR015919">
    <property type="entry name" value="Cadherin-like_sf"/>
</dbReference>
<feature type="chain" id="PRO_5030593507" description="F5/8 type C domain-containing protein" evidence="1">
    <location>
        <begin position="39"/>
        <end position="1666"/>
    </location>
</feature>
<sequence>MKRTRTASAGPCRHVGRIALAASLAAMLLMIQVDSAYAADTIQTLATSYLPTLSERVDASGFRHPGIGFTKDQLENMRAEVRAQKEPWNTYFNNMLLSSAASKTPAIYNVSSTDPTQPRYYGISTQGIEKLFIQDANTVYTQAVLYLVTGDDTYRANAMRILRLYELMDPAQYAYYTDSHIHTGIPLQKMVSGAEILRYTTTQTPALAWTDDDTTRFTNNLVIPVVQTFNSCNCRFMNQHLYTTIAAMTGAIFSENRDLYNQSVEWFTVNKDAVDQGQNGSIKQLFRLVTKNDLTGEDVTPAVQHVEMGRDQAHGGGDITNAGILARLMMAQGTKVDPVTGTPSTEANAVGPYEFLNDRILDAAELFGSYMTGLEIPWIPTASHTDEAGNPTIVYKAVSWAYRGRSGLNYWEPFYYYKYGRGVDIAQRAPNFTRFYTDRIGYGWDSGDGGGDFWIGIPKAAEAEGGQYLVKPTTDPYREAEDRYRSLDSRSAVVNDGSATFIRATAAPEGTKVSVYGYGYGATYYGIRVRTNGTALMDNYGTTIPLPNTHGEWRYVIFTGNVNDYIPLTITGNGTTVDVDHVNVKASTLLTPPVFNIGTADQTLYSYAGATQAATLDLSATDPGTGETITYQADNLPAGASFNASTGAFSWNPTQAGTYTFYVGASDGTTVTMKTVTVIVDASRQGAVDRAAAPYVTGTQYVESTLPAYNAAYADMMNVINTASDNVFYQKLAALRTAAAGLEQVNPLLSDGSLDFRKMFFSSDFAANLIPNLVDNSQDTSSGWGPNLTFNMDFGPGFKVAANDFKVRTVGGFPERTGGVAIFGSNDKENWTRLTPGLSIRTDFMQDLPVSDEVKTTKFRFLKMQMIEPFVPVYQPFAILEMSEFRIFGTRYPTVNKLTEVSLGSDQALKKRVVAGNTVKVTFTSSEPINNVVATVQGQPATVTTTDNLNWTATWVVNNSAPAGNVKFLINYKTAAGVDAEPTLFTTDATSLFVADETGMISNPLAITVPKDSSGRSMSDLLTVAGYLFDNNITTGTDFRVNGSGYGAWVSFDFKAGGTATLSKAEILSRQDSFYGRINGAVIQGSNDNATWDTISSPAVATADWQTLPTTSSQPYRYIRVYDGGNWYGNMNELKLYGVVASTNKIATASISSPQALRTRIVPGSTVKLNFTAKEAVNNVTATIQGVPATVATTDNVNFVATATLPQGTAPGQVKFQVAYTTASGQAGYPLTEVSDGTVLYLVDESDVLRNLTTSTTLIDSTANRTAASTATITGYLFDANASTGTDYRLGTSGSGGSITFDFKDGNQATLTGVELLARQDQYYTRAKYTVVQGSNDNTNWTTLTTGAAATPEWQTFPVAGGVPYRYIRIWNGAAWYGNLNEVRFHGTVQGADTTPPVTSDNAPKVPVNVDTTVTLAVTDNGSGAAATYFKVNGGAQQTGNAMLLSYEGSYALTYWSVDKAGNTEQPHSVTVTIDKSAPVTTVTSSPAAPANGWYSSTVSLAFTAADATPGATTWFKVDGGAQQSGSAVTLSAKGTHTVEYWSVDQAGNAEAPRTLTVNIGPIDLTASVKFTQNGATLNRTTGKYVGSVTLTNTTSTNLSGPLQVMLGNLTSGVTLDNASGTSGGAPYVTLTGTLSPGASVSVPLTFSNPGRAVIGYTPSLYMGNF</sequence>